<evidence type="ECO:0000256" key="1">
    <source>
        <dbReference type="SAM" id="MobiDB-lite"/>
    </source>
</evidence>
<organism evidence="2">
    <name type="scientific">Blastobotrys adeninivorans</name>
    <name type="common">Yeast</name>
    <name type="synonym">Arxula adeninivorans</name>
    <dbReference type="NCBI Taxonomy" id="409370"/>
    <lineage>
        <taxon>Eukaryota</taxon>
        <taxon>Fungi</taxon>
        <taxon>Dikarya</taxon>
        <taxon>Ascomycota</taxon>
        <taxon>Saccharomycotina</taxon>
        <taxon>Dipodascomycetes</taxon>
        <taxon>Dipodascales</taxon>
        <taxon>Trichomonascaceae</taxon>
        <taxon>Blastobotrys</taxon>
    </lineage>
</organism>
<feature type="region of interest" description="Disordered" evidence="1">
    <location>
        <begin position="83"/>
        <end position="185"/>
    </location>
</feature>
<evidence type="ECO:0000313" key="2">
    <source>
        <dbReference type="EMBL" id="CDP38193.1"/>
    </source>
</evidence>
<reference evidence="2" key="2">
    <citation type="submission" date="2014-06" db="EMBL/GenBank/DDBJ databases">
        <title>The complete genome of Blastobotrys (Arxula) adeninivorans LS3 - a yeast of biotechnological interest.</title>
        <authorList>
            <person name="Kunze G."/>
            <person name="Gaillardin C."/>
            <person name="Czernicka M."/>
            <person name="Durrens P."/>
            <person name="Martin T."/>
            <person name="Boer E."/>
            <person name="Gabaldon T."/>
            <person name="Cruz J."/>
            <person name="Talla E."/>
            <person name="Marck C."/>
            <person name="Goffeau A."/>
            <person name="Barbe V."/>
            <person name="Baret P."/>
            <person name="Baronian K."/>
            <person name="Beier S."/>
            <person name="Bleykasten C."/>
            <person name="Bode R."/>
            <person name="Casaregola S."/>
            <person name="Despons L."/>
            <person name="Fairhead C."/>
            <person name="Giersberg M."/>
            <person name="Gierski P."/>
            <person name="Hahnel U."/>
            <person name="Hartmann A."/>
            <person name="Jankowska D."/>
            <person name="Jubin C."/>
            <person name="Jung P."/>
            <person name="Lafontaine I."/>
            <person name="Leh-Louis V."/>
            <person name="Lemaire M."/>
            <person name="Marcet-Houben M."/>
            <person name="Mascher M."/>
            <person name="Morel G."/>
            <person name="Richard G.-F."/>
            <person name="Riechen J."/>
            <person name="Sacerdot C."/>
            <person name="Sarkar A."/>
            <person name="Savel G."/>
            <person name="Schacherer J."/>
            <person name="Sherman D."/>
            <person name="Straub M.-L."/>
            <person name="Stein N."/>
            <person name="Thierry A."/>
            <person name="Trautwein-Schult A."/>
            <person name="Westhof E."/>
            <person name="Worch S."/>
            <person name="Dujon B."/>
            <person name="Souciet J.-L."/>
            <person name="Wincker P."/>
            <person name="Scholz U."/>
            <person name="Neuveglise N."/>
        </authorList>
    </citation>
    <scope>NUCLEOTIDE SEQUENCE</scope>
    <source>
        <strain evidence="2">LS3</strain>
    </source>
</reference>
<accession>A0A060TB94</accession>
<proteinExistence type="predicted"/>
<name>A0A060TB94_BLAAD</name>
<protein>
    <submittedName>
        <fullName evidence="2">ARAD1D29172p</fullName>
    </submittedName>
</protein>
<reference evidence="2" key="1">
    <citation type="submission" date="2014-02" db="EMBL/GenBank/DDBJ databases">
        <authorList>
            <person name="Genoscope - CEA"/>
        </authorList>
    </citation>
    <scope>NUCLEOTIDE SEQUENCE</scope>
    <source>
        <strain evidence="2">LS3</strain>
    </source>
</reference>
<dbReference type="AlphaFoldDB" id="A0A060TB94"/>
<gene>
    <name evidence="2" type="ORF">GNLVRS02_ARAD1D29172g</name>
</gene>
<feature type="compositionally biased region" description="Basic and acidic residues" evidence="1">
    <location>
        <begin position="127"/>
        <end position="185"/>
    </location>
</feature>
<sequence length="185" mass="21644">MYTKEEYERFRRRVLLSTCTVGKRWSKSKIKALQRNRAQEDHLPTSDLVNESWYEVVDCHNPQAFDPHSRVVIDMTKYHDPLIIKKSPRPRPTEFTTTGHPLRKVTNARDIEPPKTARSAPRAPGKTSDKEPKRVRDNRTGKSGRKEESPEQHRTCGDENSFKDRLVFRLRPRDSRRGAKETKSH</sequence>
<dbReference type="EMBL" id="HG937694">
    <property type="protein sequence ID" value="CDP38193.1"/>
    <property type="molecule type" value="Genomic_DNA"/>
</dbReference>